<reference evidence="2" key="1">
    <citation type="submission" date="2011-06" db="EMBL/GenBank/DDBJ databases">
        <authorList>
            <consortium name="US DOE Joint Genome Institute (JGI-PGF)"/>
            <person name="Lucas S."/>
            <person name="Han J."/>
            <person name="Lapidus A."/>
            <person name="Cheng J.-F."/>
            <person name="Goodwin L."/>
            <person name="Pitluck S."/>
            <person name="Peters L."/>
            <person name="Land M.L."/>
            <person name="Hauser L."/>
            <person name="Vogl K."/>
            <person name="Liu Z."/>
            <person name="Overmann J."/>
            <person name="Frigaard N.-U."/>
            <person name="Bryant D.A."/>
            <person name="Woyke T.J."/>
        </authorList>
    </citation>
    <scope>NUCLEOTIDE SEQUENCE [LARGE SCALE GENOMIC DNA]</scope>
    <source>
        <strain evidence="2">970</strain>
    </source>
</reference>
<dbReference type="STRING" id="631362.Thi970DRAFT_04075"/>
<evidence type="ECO:0000313" key="2">
    <source>
        <dbReference type="Proteomes" id="UP000002964"/>
    </source>
</evidence>
<evidence type="ECO:0000313" key="1">
    <source>
        <dbReference type="EMBL" id="EIC20439.1"/>
    </source>
</evidence>
<organism evidence="1 2">
    <name type="scientific">Thiorhodovibrio frisius</name>
    <dbReference type="NCBI Taxonomy" id="631362"/>
    <lineage>
        <taxon>Bacteria</taxon>
        <taxon>Pseudomonadati</taxon>
        <taxon>Pseudomonadota</taxon>
        <taxon>Gammaproteobacteria</taxon>
        <taxon>Chromatiales</taxon>
        <taxon>Chromatiaceae</taxon>
        <taxon>Thiorhodovibrio</taxon>
    </lineage>
</organism>
<dbReference type="RefSeq" id="WP_009150842.1">
    <property type="nucleotide sequence ID" value="NZ_CP121471.1"/>
</dbReference>
<name>H8Z532_9GAMM</name>
<dbReference type="OrthoDB" id="1495109at2"/>
<proteinExistence type="predicted"/>
<sequence length="75" mass="8484">MLTTVEATIDEQGQVRLLRPVRTTGCRRALVTVLDEDFGLPNTKKTPNITLMSESALGEDWNRSEEDEAWAHLQE</sequence>
<accession>H8Z532</accession>
<keyword evidence="2" id="KW-1185">Reference proteome</keyword>
<dbReference type="eggNOG" id="ENOG5033AIY">
    <property type="taxonomic scope" value="Bacteria"/>
</dbReference>
<dbReference type="HOGENOM" id="CLU_2698679_0_0_6"/>
<gene>
    <name evidence="1" type="ORF">Thi970DRAFT_04075</name>
</gene>
<dbReference type="EMBL" id="JH603170">
    <property type="protein sequence ID" value="EIC20439.1"/>
    <property type="molecule type" value="Genomic_DNA"/>
</dbReference>
<protein>
    <submittedName>
        <fullName evidence="1">Uncharacterized protein</fullName>
    </submittedName>
</protein>
<dbReference type="Proteomes" id="UP000002964">
    <property type="component" value="Unassembled WGS sequence"/>
</dbReference>
<reference evidence="1 2" key="2">
    <citation type="submission" date="2011-11" db="EMBL/GenBank/DDBJ databases">
        <authorList>
            <consortium name="US DOE Joint Genome Institute"/>
            <person name="Lucas S."/>
            <person name="Han J."/>
            <person name="Lapidus A."/>
            <person name="Cheng J.-F."/>
            <person name="Goodwin L."/>
            <person name="Pitluck S."/>
            <person name="Peters L."/>
            <person name="Ovchinnikova G."/>
            <person name="Zhang X."/>
            <person name="Detter J.C."/>
            <person name="Han C."/>
            <person name="Tapia R."/>
            <person name="Land M."/>
            <person name="Hauser L."/>
            <person name="Kyrpides N."/>
            <person name="Ivanova N."/>
            <person name="Pagani I."/>
            <person name="Vogl K."/>
            <person name="Liu Z."/>
            <person name="Overmann J."/>
            <person name="Frigaard N.-U."/>
            <person name="Bryant D."/>
            <person name="Woyke T."/>
        </authorList>
    </citation>
    <scope>NUCLEOTIDE SEQUENCE [LARGE SCALE GENOMIC DNA]</scope>
    <source>
        <strain evidence="1 2">970</strain>
    </source>
</reference>
<dbReference type="AlphaFoldDB" id="H8Z532"/>